<dbReference type="GO" id="GO:0003677">
    <property type="term" value="F:DNA binding"/>
    <property type="evidence" value="ECO:0007669"/>
    <property type="project" value="UniProtKB-KW"/>
</dbReference>
<gene>
    <name evidence="6" type="ORF">SAMN04488135_104156</name>
</gene>
<dbReference type="STRING" id="658167.SAMN04488135_104156"/>
<dbReference type="PANTHER" id="PTHR30419:SF8">
    <property type="entry name" value="NITROGEN ASSIMILATION TRANSCRIPTIONAL ACTIVATOR-RELATED"/>
    <property type="match status" value="1"/>
</dbReference>
<dbReference type="EMBL" id="FQXE01000004">
    <property type="protein sequence ID" value="SHH67826.1"/>
    <property type="molecule type" value="Genomic_DNA"/>
</dbReference>
<dbReference type="GO" id="GO:0005829">
    <property type="term" value="C:cytosol"/>
    <property type="evidence" value="ECO:0007669"/>
    <property type="project" value="TreeGrafter"/>
</dbReference>
<dbReference type="SUPFAM" id="SSF53850">
    <property type="entry name" value="Periplasmic binding protein-like II"/>
    <property type="match status" value="1"/>
</dbReference>
<dbReference type="PROSITE" id="PS50931">
    <property type="entry name" value="HTH_LYSR"/>
    <property type="match status" value="1"/>
</dbReference>
<dbReference type="Proteomes" id="UP000184226">
    <property type="component" value="Unassembled WGS sequence"/>
</dbReference>
<dbReference type="InterPro" id="IPR050950">
    <property type="entry name" value="HTH-type_LysR_regulators"/>
</dbReference>
<keyword evidence="3 6" id="KW-0238">DNA-binding</keyword>
<dbReference type="GO" id="GO:0003700">
    <property type="term" value="F:DNA-binding transcription factor activity"/>
    <property type="evidence" value="ECO:0007669"/>
    <property type="project" value="InterPro"/>
</dbReference>
<sequence length="295" mass="32293">MELKALRAFVEVADVSNISQAAIALGLTQPSLSRIIVGLEGELGGPLFYRTGRGVTLTELGEAALPRARSLVLNSVQLVADMRDLGEAPSGLVTLALLPSLMRDIAGGLFDSVRRTYPRIRLRMLEGFSGQIEEWLSEGRADIALLSRYRKEQTHGEELLTSSELMLVGISEKRTPGDTVRFSELGKVPLVLPANPNGLRATVDSAARRLHIQLNVVVEADSLEAQKAIIKQQHCYAVLSPQTIVGEVAAKLFQARRIIEPQLPRLVVMLTTTQRPPSRAAREVARLIRHMIAQT</sequence>
<dbReference type="Pfam" id="PF00126">
    <property type="entry name" value="HTH_1"/>
    <property type="match status" value="1"/>
</dbReference>
<keyword evidence="4" id="KW-0804">Transcription</keyword>
<dbReference type="Pfam" id="PF03466">
    <property type="entry name" value="LysR_substrate"/>
    <property type="match status" value="1"/>
</dbReference>
<comment type="similarity">
    <text evidence="1">Belongs to the LysR transcriptional regulatory family.</text>
</comment>
<dbReference type="Gene3D" id="3.40.190.290">
    <property type="match status" value="1"/>
</dbReference>
<dbReference type="InterPro" id="IPR036390">
    <property type="entry name" value="WH_DNA-bd_sf"/>
</dbReference>
<accession>A0A1M5UY26</accession>
<dbReference type="AlphaFoldDB" id="A0A1M5UY26"/>
<dbReference type="SUPFAM" id="SSF46785">
    <property type="entry name" value="Winged helix' DNA-binding domain"/>
    <property type="match status" value="1"/>
</dbReference>
<dbReference type="Gene3D" id="1.10.10.10">
    <property type="entry name" value="Winged helix-like DNA-binding domain superfamily/Winged helix DNA-binding domain"/>
    <property type="match status" value="1"/>
</dbReference>
<dbReference type="FunFam" id="1.10.10.10:FF:000001">
    <property type="entry name" value="LysR family transcriptional regulator"/>
    <property type="match status" value="1"/>
</dbReference>
<dbReference type="InterPro" id="IPR005119">
    <property type="entry name" value="LysR_subst-bd"/>
</dbReference>
<dbReference type="PRINTS" id="PR00039">
    <property type="entry name" value="HTHLYSR"/>
</dbReference>
<feature type="domain" description="HTH lysR-type" evidence="5">
    <location>
        <begin position="1"/>
        <end position="58"/>
    </location>
</feature>
<dbReference type="RefSeq" id="WP_073102836.1">
    <property type="nucleotide sequence ID" value="NZ_FQXE01000004.1"/>
</dbReference>
<evidence type="ECO:0000313" key="6">
    <source>
        <dbReference type="EMBL" id="SHH67826.1"/>
    </source>
</evidence>
<evidence type="ECO:0000256" key="3">
    <source>
        <dbReference type="ARBA" id="ARBA00023125"/>
    </source>
</evidence>
<reference evidence="6 7" key="1">
    <citation type="submission" date="2016-11" db="EMBL/GenBank/DDBJ databases">
        <authorList>
            <person name="Jaros S."/>
            <person name="Januszkiewicz K."/>
            <person name="Wedrychowicz H."/>
        </authorList>
    </citation>
    <scope>NUCLEOTIDE SEQUENCE [LARGE SCALE GENOMIC DNA]</scope>
    <source>
        <strain evidence="6 7">CGMCC 1.10190</strain>
    </source>
</reference>
<proteinExistence type="inferred from homology"/>
<evidence type="ECO:0000256" key="2">
    <source>
        <dbReference type="ARBA" id="ARBA00023015"/>
    </source>
</evidence>
<keyword evidence="7" id="KW-1185">Reference proteome</keyword>
<evidence type="ECO:0000313" key="7">
    <source>
        <dbReference type="Proteomes" id="UP000184226"/>
    </source>
</evidence>
<dbReference type="PANTHER" id="PTHR30419">
    <property type="entry name" value="HTH-TYPE TRANSCRIPTIONAL REGULATOR YBHD"/>
    <property type="match status" value="1"/>
</dbReference>
<protein>
    <submittedName>
        <fullName evidence="6">DNA-binding transcriptional regulator, LysR family</fullName>
    </submittedName>
</protein>
<evidence type="ECO:0000256" key="4">
    <source>
        <dbReference type="ARBA" id="ARBA00023163"/>
    </source>
</evidence>
<evidence type="ECO:0000259" key="5">
    <source>
        <dbReference type="PROSITE" id="PS50931"/>
    </source>
</evidence>
<keyword evidence="2" id="KW-0805">Transcription regulation</keyword>
<dbReference type="InterPro" id="IPR000847">
    <property type="entry name" value="LysR_HTH_N"/>
</dbReference>
<dbReference type="OrthoDB" id="8587114at2"/>
<dbReference type="InterPro" id="IPR036388">
    <property type="entry name" value="WH-like_DNA-bd_sf"/>
</dbReference>
<evidence type="ECO:0000256" key="1">
    <source>
        <dbReference type="ARBA" id="ARBA00009437"/>
    </source>
</evidence>
<name>A0A1M5UY26_9BURK</name>
<organism evidence="6 7">
    <name type="scientific">Pollutimonas bauzanensis</name>
    <dbReference type="NCBI Taxonomy" id="658167"/>
    <lineage>
        <taxon>Bacteria</taxon>
        <taxon>Pseudomonadati</taxon>
        <taxon>Pseudomonadota</taxon>
        <taxon>Betaproteobacteria</taxon>
        <taxon>Burkholderiales</taxon>
        <taxon>Alcaligenaceae</taxon>
        <taxon>Pollutimonas</taxon>
    </lineage>
</organism>